<dbReference type="AlphaFoldDB" id="A0A975A242"/>
<dbReference type="EMBL" id="CP070608">
    <property type="protein sequence ID" value="QSE99036.1"/>
    <property type="molecule type" value="Genomic_DNA"/>
</dbReference>
<evidence type="ECO:0000256" key="1">
    <source>
        <dbReference type="ARBA" id="ARBA00022679"/>
    </source>
</evidence>
<evidence type="ECO:0000313" key="3">
    <source>
        <dbReference type="Proteomes" id="UP000662783"/>
    </source>
</evidence>
<keyword evidence="1 2" id="KW-0808">Transferase</keyword>
<dbReference type="PANTHER" id="PTHR48207">
    <property type="entry name" value="SUCCINATE--HYDROXYMETHYLGLUTARATE COA-TRANSFERASE"/>
    <property type="match status" value="1"/>
</dbReference>
<dbReference type="Gene3D" id="3.40.50.10540">
    <property type="entry name" value="Crotonobetainyl-coa:carnitine coa-transferase, domain 1"/>
    <property type="match status" value="1"/>
</dbReference>
<gene>
    <name evidence="2" type="ORF">JR347_08100</name>
</gene>
<dbReference type="Gene3D" id="3.30.1540.10">
    <property type="entry name" value="formyl-coa transferase, domain 3"/>
    <property type="match status" value="1"/>
</dbReference>
<accession>A0A975A242</accession>
<dbReference type="InterPro" id="IPR023606">
    <property type="entry name" value="CoA-Trfase_III_dom_1_sf"/>
</dbReference>
<dbReference type="PANTHER" id="PTHR48207:SF3">
    <property type="entry name" value="SUCCINATE--HYDROXYMETHYLGLUTARATE COA-TRANSFERASE"/>
    <property type="match status" value="1"/>
</dbReference>
<proteinExistence type="predicted"/>
<dbReference type="SUPFAM" id="SSF89796">
    <property type="entry name" value="CoA-transferase family III (CaiB/BaiF)"/>
    <property type="match status" value="1"/>
</dbReference>
<protein>
    <submittedName>
        <fullName evidence="2">CoA transferase</fullName>
    </submittedName>
</protein>
<dbReference type="InterPro" id="IPR003673">
    <property type="entry name" value="CoA-Trfase_fam_III"/>
</dbReference>
<keyword evidence="3" id="KW-1185">Reference proteome</keyword>
<dbReference type="InterPro" id="IPR044855">
    <property type="entry name" value="CoA-Trfase_III_dom3_sf"/>
</dbReference>
<name>A0A975A242_9BACT</name>
<dbReference type="Proteomes" id="UP000662783">
    <property type="component" value="Chromosome"/>
</dbReference>
<dbReference type="GO" id="GO:0008410">
    <property type="term" value="F:CoA-transferase activity"/>
    <property type="evidence" value="ECO:0007669"/>
    <property type="project" value="TreeGrafter"/>
</dbReference>
<evidence type="ECO:0000313" key="2">
    <source>
        <dbReference type="EMBL" id="QSE99036.1"/>
    </source>
</evidence>
<dbReference type="InterPro" id="IPR050483">
    <property type="entry name" value="CoA-transferase_III_domain"/>
</dbReference>
<dbReference type="RefSeq" id="WP_205723547.1">
    <property type="nucleotide sequence ID" value="NZ_CP070608.1"/>
</dbReference>
<dbReference type="KEGG" id="fuv:JR347_08100"/>
<reference evidence="2" key="1">
    <citation type="submission" date="2021-02" db="EMBL/GenBank/DDBJ databases">
        <title>Fulvivirga sp. S481 isolated from sea water.</title>
        <authorList>
            <person name="Bae S.S."/>
            <person name="Baek K."/>
        </authorList>
    </citation>
    <scope>NUCLEOTIDE SEQUENCE</scope>
    <source>
        <strain evidence="2">S481</strain>
    </source>
</reference>
<sequence>MENQSSFFKDLKVIELASVLAGPSVGQFFAELGAEVIKVENPKTNGDVTRSWKGANENTDDISAYFACINWGKKSLALDITKSEGLEVLYKLVEGADIVITSYKPGDDKKLKVDYASLKHINDDLIYGQITGYGSLAERVGYDAIIQAEVGFMNMNGEEGGEPTKMPVAMMDLLAGHQLKEALLLGYINKLKTGKGSYFQVSLIEAGLASLANQATNYMVAKAEPKRKGSKHPNIAPYGELFKTMDDKQIILAIGSDQQFSKLLSVLDLELKENFSSNVLRVTNRDELYSYLKDSFLRFTSSDLMNSFNEKNIPAGIVNKVSEAIDLYGELIKLESNKLQGLKTFIANSGQLKNSSHILPPPHLGQHTQEILKSLEQKGS</sequence>
<organism evidence="2 3">
    <name type="scientific">Fulvivirga lutea</name>
    <dbReference type="NCBI Taxonomy" id="2810512"/>
    <lineage>
        <taxon>Bacteria</taxon>
        <taxon>Pseudomonadati</taxon>
        <taxon>Bacteroidota</taxon>
        <taxon>Cytophagia</taxon>
        <taxon>Cytophagales</taxon>
        <taxon>Fulvivirgaceae</taxon>
        <taxon>Fulvivirga</taxon>
    </lineage>
</organism>
<dbReference type="Pfam" id="PF02515">
    <property type="entry name" value="CoA_transf_3"/>
    <property type="match status" value="1"/>
</dbReference>